<dbReference type="Pfam" id="PF06200">
    <property type="entry name" value="tify"/>
    <property type="match status" value="1"/>
</dbReference>
<keyword evidence="6" id="KW-1185">Reference proteome</keyword>
<dbReference type="GO" id="GO:0005634">
    <property type="term" value="C:nucleus"/>
    <property type="evidence" value="ECO:0007669"/>
    <property type="project" value="UniProtKB-SubCell"/>
</dbReference>
<evidence type="ECO:0000313" key="6">
    <source>
        <dbReference type="Proteomes" id="UP000825729"/>
    </source>
</evidence>
<comment type="similarity">
    <text evidence="1 2">Belongs to the TIFY/JAZ family.</text>
</comment>
<protein>
    <recommendedName>
        <fullName evidence="2">Protein TIFY</fullName>
    </recommendedName>
    <alternativeName>
        <fullName evidence="2">Jasmonate ZIM domain-containing protein</fullName>
    </alternativeName>
</protein>
<feature type="region of interest" description="Disordered" evidence="3">
    <location>
        <begin position="135"/>
        <end position="177"/>
    </location>
</feature>
<dbReference type="GO" id="GO:0009611">
    <property type="term" value="P:response to wounding"/>
    <property type="evidence" value="ECO:0007669"/>
    <property type="project" value="UniProtKB-UniRule"/>
</dbReference>
<feature type="compositionally biased region" description="Basic and acidic residues" evidence="3">
    <location>
        <begin position="140"/>
        <end position="151"/>
    </location>
</feature>
<dbReference type="AlphaFoldDB" id="A0AAV7FEX6"/>
<dbReference type="InterPro" id="IPR040390">
    <property type="entry name" value="TIFY/JAZ"/>
</dbReference>
<comment type="subcellular location">
    <subcellularLocation>
        <location evidence="2">Nucleus</location>
    </subcellularLocation>
</comment>
<dbReference type="Proteomes" id="UP000825729">
    <property type="component" value="Unassembled WGS sequence"/>
</dbReference>
<feature type="region of interest" description="Disordered" evidence="3">
    <location>
        <begin position="44"/>
        <end position="113"/>
    </location>
</feature>
<feature type="compositionally biased region" description="Polar residues" evidence="3">
    <location>
        <begin position="154"/>
        <end position="167"/>
    </location>
</feature>
<reference evidence="5 6" key="1">
    <citation type="submission" date="2021-07" db="EMBL/GenBank/DDBJ databases">
        <title>The Aristolochia fimbriata genome: insights into angiosperm evolution, floral development and chemical biosynthesis.</title>
        <authorList>
            <person name="Jiao Y."/>
        </authorList>
    </citation>
    <scope>NUCLEOTIDE SEQUENCE [LARGE SCALE GENOMIC DNA]</scope>
    <source>
        <strain evidence="5">IBCAS-2021</strain>
        <tissue evidence="5">Leaf</tissue>
    </source>
</reference>
<comment type="function">
    <text evidence="2">Repressor of jasmonate responses.</text>
</comment>
<sequence>MALLMMANDEGKPIFHDFFGVSCTDSPVLLAKTGTGDTRLLEASPSASVGASSGGHGHVSASSDLGSERQTGNNFEGIQFHGPKDDFSGADISNRFSGQKRSNSDSAFMGSSRDRMLQIAPESIESSRLTKMQIFQNESGSERPRRTHEDESFFSMQPPRQTSTSQLALPPPVGSRHDLTVSSWDRSMPMNSGFMVHFPPRVSQISSVDKSSSGRNRDGSASTMVISQPAADEGSRTGIKGSGVLKVISSNTGAQERHPTALLANNSRPNASSLNTETDNTNLSRCRSLTTIGRQMTIFYAGQAHVFDDVHPNKADAIMALAGSTGGSWSTTYSPKTCARPLPETFTPTGDNDTTVNNNMTTLSQELHGRSSGLGTSGSMFNQAARIAFPNQGVSSGGRTVRDARTAGQAAGPDTQGKKEDPRRKLSTFVHACAWPSRIQASSLALCDCRFECFPLADCLGLVIHVCDASRCA</sequence>
<keyword evidence="2" id="KW-0539">Nucleus</keyword>
<evidence type="ECO:0000313" key="5">
    <source>
        <dbReference type="EMBL" id="KAG9459381.1"/>
    </source>
</evidence>
<dbReference type="PANTHER" id="PTHR33077:SF8">
    <property type="entry name" value="PROTEIN TIFY 8"/>
    <property type="match status" value="1"/>
</dbReference>
<comment type="domain">
    <text evidence="2">The jas domain is required for interaction with COI1.</text>
</comment>
<dbReference type="PANTHER" id="PTHR33077">
    <property type="entry name" value="PROTEIN TIFY 4A-RELATED-RELATED"/>
    <property type="match status" value="1"/>
</dbReference>
<evidence type="ECO:0000259" key="4">
    <source>
        <dbReference type="PROSITE" id="PS51320"/>
    </source>
</evidence>
<evidence type="ECO:0000256" key="1">
    <source>
        <dbReference type="ARBA" id="ARBA00008614"/>
    </source>
</evidence>
<feature type="region of interest" description="Disordered" evidence="3">
    <location>
        <begin position="392"/>
        <end position="423"/>
    </location>
</feature>
<proteinExistence type="inferred from homology"/>
<dbReference type="PROSITE" id="PS51320">
    <property type="entry name" value="TIFY"/>
    <property type="match status" value="1"/>
</dbReference>
<evidence type="ECO:0000256" key="3">
    <source>
        <dbReference type="SAM" id="MobiDB-lite"/>
    </source>
</evidence>
<dbReference type="GO" id="GO:2000022">
    <property type="term" value="P:regulation of jasmonic acid mediated signaling pathway"/>
    <property type="evidence" value="ECO:0007669"/>
    <property type="project" value="UniProtKB-UniRule"/>
</dbReference>
<name>A0AAV7FEX6_ARIFI</name>
<feature type="region of interest" description="Disordered" evidence="3">
    <location>
        <begin position="205"/>
        <end position="238"/>
    </location>
</feature>
<feature type="compositionally biased region" description="Polar residues" evidence="3">
    <location>
        <begin position="64"/>
        <end position="76"/>
    </location>
</feature>
<dbReference type="EMBL" id="JAINDJ010000002">
    <property type="protein sequence ID" value="KAG9459381.1"/>
    <property type="molecule type" value="Genomic_DNA"/>
</dbReference>
<dbReference type="GO" id="GO:0031347">
    <property type="term" value="P:regulation of defense response"/>
    <property type="evidence" value="ECO:0007669"/>
    <property type="project" value="UniProtKB-UniRule"/>
</dbReference>
<organism evidence="5 6">
    <name type="scientific">Aristolochia fimbriata</name>
    <name type="common">White veined hardy Dutchman's pipe vine</name>
    <dbReference type="NCBI Taxonomy" id="158543"/>
    <lineage>
        <taxon>Eukaryota</taxon>
        <taxon>Viridiplantae</taxon>
        <taxon>Streptophyta</taxon>
        <taxon>Embryophyta</taxon>
        <taxon>Tracheophyta</taxon>
        <taxon>Spermatophyta</taxon>
        <taxon>Magnoliopsida</taxon>
        <taxon>Magnoliidae</taxon>
        <taxon>Piperales</taxon>
        <taxon>Aristolochiaceae</taxon>
        <taxon>Aristolochia</taxon>
    </lineage>
</organism>
<comment type="caution">
    <text evidence="5">The sequence shown here is derived from an EMBL/GenBank/DDBJ whole genome shotgun (WGS) entry which is preliminary data.</text>
</comment>
<dbReference type="InterPro" id="IPR010399">
    <property type="entry name" value="Tify_dom"/>
</dbReference>
<feature type="domain" description="Tify" evidence="4">
    <location>
        <begin position="289"/>
        <end position="324"/>
    </location>
</feature>
<feature type="compositionally biased region" description="Polar residues" evidence="3">
    <location>
        <begin position="94"/>
        <end position="106"/>
    </location>
</feature>
<keyword evidence="2" id="KW-1184">Jasmonic acid signaling pathway</keyword>
<evidence type="ECO:0000256" key="2">
    <source>
        <dbReference type="RuleBase" id="RU369065"/>
    </source>
</evidence>
<dbReference type="SMART" id="SM00979">
    <property type="entry name" value="TIFY"/>
    <property type="match status" value="1"/>
</dbReference>
<gene>
    <name evidence="5" type="ORF">H6P81_003889</name>
</gene>
<accession>A0AAV7FEX6</accession>